<dbReference type="PANTHER" id="PTHR12849:SF0">
    <property type="entry name" value="LARIAT DEBRANCHING ENZYME"/>
    <property type="match status" value="1"/>
</dbReference>
<dbReference type="GO" id="GO:0005634">
    <property type="term" value="C:nucleus"/>
    <property type="evidence" value="ECO:0007669"/>
    <property type="project" value="TreeGrafter"/>
</dbReference>
<dbReference type="InterPro" id="IPR004843">
    <property type="entry name" value="Calcineurin-like_PHP"/>
</dbReference>
<dbReference type="Gene3D" id="3.60.21.10">
    <property type="match status" value="2"/>
</dbReference>
<dbReference type="OrthoDB" id="630188at2759"/>
<dbReference type="AlphaFoldDB" id="A0A9N8E0A5"/>
<evidence type="ECO:0000259" key="1">
    <source>
        <dbReference type="Pfam" id="PF00149"/>
    </source>
</evidence>
<accession>A0A9N8E0A5</accession>
<dbReference type="Pfam" id="PF00149">
    <property type="entry name" value="Metallophos"/>
    <property type="match status" value="1"/>
</dbReference>
<dbReference type="PANTHER" id="PTHR12849">
    <property type="entry name" value="RNA LARIAT DEBRANCHING ENZYME"/>
    <property type="match status" value="1"/>
</dbReference>
<sequence length="490" mass="55387">MDHSRITVDLRRPLGKGQGERTTVGGERQRRLAQLGYVPISSERKARFAVVGDVHGQFSLLARKLEAICEKNDFSLDFVLQVGDLECHRNDDDLRSMAAPAKKRTLGDFWKACQDDDFYMRHPMYFIGGNHECYGWLDNESHFAADGTNLMKGFLEVAPNVFYLGRAGYLPIRFFEKPAKEATEDTDEHPLDVDGILNLGFLSGIHRPADYYHRRPAMTENNLANESNKRWIGFNVYDTQLLLEDENDDGIDHARESCLEERENEPPTSRKEMRRRLVAVLARLLGVNLRDDQHLDSDVLLSSADVEYLTRFLIAPAASAEETAENRRTAAQSLPRSLDAISRVLMKGRSVADVTNMMENRLKRKRACDILLTHDWPAGIVDEREIKVVGKRSRPAGNEVCREVTDGLKPKVHCCGHMHRGFRREIKHKTPSGKPSKKTTDLCCLGKVGLSGSAAFAVFELDLESGELIELGQDAQLYNLQPFDEDEDDD</sequence>
<protein>
    <submittedName>
        <fullName evidence="2">Lariat debranching enzyme</fullName>
    </submittedName>
</protein>
<evidence type="ECO:0000313" key="3">
    <source>
        <dbReference type="Proteomes" id="UP001153069"/>
    </source>
</evidence>
<dbReference type="GO" id="GO:0000398">
    <property type="term" value="P:mRNA splicing, via spliceosome"/>
    <property type="evidence" value="ECO:0007669"/>
    <property type="project" value="TreeGrafter"/>
</dbReference>
<dbReference type="GO" id="GO:0008419">
    <property type="term" value="F:RNA lariat debranching enzyme activity"/>
    <property type="evidence" value="ECO:0007669"/>
    <property type="project" value="TreeGrafter"/>
</dbReference>
<dbReference type="Proteomes" id="UP001153069">
    <property type="component" value="Unassembled WGS sequence"/>
</dbReference>
<name>A0A9N8E0A5_9STRA</name>
<feature type="domain" description="Calcineurin-like phosphoesterase" evidence="1">
    <location>
        <begin position="47"/>
        <end position="155"/>
    </location>
</feature>
<dbReference type="EMBL" id="CAICTM010000520">
    <property type="protein sequence ID" value="CAB9512162.1"/>
    <property type="molecule type" value="Genomic_DNA"/>
</dbReference>
<dbReference type="InterPro" id="IPR029052">
    <property type="entry name" value="Metallo-depent_PP-like"/>
</dbReference>
<gene>
    <name evidence="2" type="ORF">SEMRO_521_G159490.1</name>
</gene>
<evidence type="ECO:0000313" key="2">
    <source>
        <dbReference type="EMBL" id="CAB9512162.1"/>
    </source>
</evidence>
<proteinExistence type="predicted"/>
<reference evidence="2" key="1">
    <citation type="submission" date="2020-06" db="EMBL/GenBank/DDBJ databases">
        <authorList>
            <consortium name="Plant Systems Biology data submission"/>
        </authorList>
    </citation>
    <scope>NUCLEOTIDE SEQUENCE</scope>
    <source>
        <strain evidence="2">D6</strain>
    </source>
</reference>
<comment type="caution">
    <text evidence="2">The sequence shown here is derived from an EMBL/GenBank/DDBJ whole genome shotgun (WGS) entry which is preliminary data.</text>
</comment>
<organism evidence="2 3">
    <name type="scientific">Seminavis robusta</name>
    <dbReference type="NCBI Taxonomy" id="568900"/>
    <lineage>
        <taxon>Eukaryota</taxon>
        <taxon>Sar</taxon>
        <taxon>Stramenopiles</taxon>
        <taxon>Ochrophyta</taxon>
        <taxon>Bacillariophyta</taxon>
        <taxon>Bacillariophyceae</taxon>
        <taxon>Bacillariophycidae</taxon>
        <taxon>Naviculales</taxon>
        <taxon>Naviculaceae</taxon>
        <taxon>Seminavis</taxon>
    </lineage>
</organism>
<dbReference type="SUPFAM" id="SSF56300">
    <property type="entry name" value="Metallo-dependent phosphatases"/>
    <property type="match status" value="1"/>
</dbReference>
<dbReference type="CDD" id="cd00838">
    <property type="entry name" value="MPP_superfamily"/>
    <property type="match status" value="1"/>
</dbReference>
<keyword evidence="3" id="KW-1185">Reference proteome</keyword>